<name>A0A6J5L901_9CAUD</name>
<evidence type="ECO:0000313" key="1">
    <source>
        <dbReference type="EMBL" id="CAB4130981.1"/>
    </source>
</evidence>
<dbReference type="PANTHER" id="PTHR36015:SF6">
    <property type="entry name" value="HOLLIDAY JUNCTION RESOLVASE MOC1, CHLOROPLASTIC-RELATED"/>
    <property type="match status" value="1"/>
</dbReference>
<dbReference type="EMBL" id="LR796242">
    <property type="protein sequence ID" value="CAB4130981.1"/>
    <property type="molecule type" value="Genomic_DNA"/>
</dbReference>
<dbReference type="InterPro" id="IPR012337">
    <property type="entry name" value="RNaseH-like_sf"/>
</dbReference>
<dbReference type="Gene3D" id="3.30.420.10">
    <property type="entry name" value="Ribonuclease H-like superfamily/Ribonuclease H"/>
    <property type="match status" value="1"/>
</dbReference>
<dbReference type="SUPFAM" id="SSF53098">
    <property type="entry name" value="Ribonuclease H-like"/>
    <property type="match status" value="1"/>
</dbReference>
<accession>A0A6J5L901</accession>
<gene>
    <name evidence="1" type="ORF">UFOVP120_49</name>
</gene>
<proteinExistence type="predicted"/>
<dbReference type="GO" id="GO:0003676">
    <property type="term" value="F:nucleic acid binding"/>
    <property type="evidence" value="ECO:0007669"/>
    <property type="project" value="InterPro"/>
</dbReference>
<protein>
    <submittedName>
        <fullName evidence="1">Uncharacterized protein</fullName>
    </submittedName>
</protein>
<sequence>MIYIGIDPGLNGAIAYLDIEDGHLSIVDMPTLEVKRNNKLKREVSPHGLANALAIASDVRGVVIERVGAMPGQGVTSVFSFGRSMGLIEGVLAAYEYPVNIVTPQAWQKVAGVRGGKDGSRMRAMELFPNYAGLFALKKHDGRADAACMAWFAATR</sequence>
<dbReference type="InterPro" id="IPR036397">
    <property type="entry name" value="RNaseH_sf"/>
</dbReference>
<dbReference type="CDD" id="cd22992">
    <property type="entry name" value="MOC1"/>
    <property type="match status" value="1"/>
</dbReference>
<dbReference type="GO" id="GO:0008821">
    <property type="term" value="F:crossover junction DNA endonuclease activity"/>
    <property type="evidence" value="ECO:0007669"/>
    <property type="project" value="InterPro"/>
</dbReference>
<dbReference type="InterPro" id="IPR045290">
    <property type="entry name" value="MOC1-like"/>
</dbReference>
<dbReference type="PANTHER" id="PTHR36015">
    <property type="entry name" value="HOLLIDAY JUNCTION RESOLVASE MOC1, CHLOROPLASTIC-RELATED"/>
    <property type="match status" value="1"/>
</dbReference>
<organism evidence="1">
    <name type="scientific">uncultured Caudovirales phage</name>
    <dbReference type="NCBI Taxonomy" id="2100421"/>
    <lineage>
        <taxon>Viruses</taxon>
        <taxon>Duplodnaviria</taxon>
        <taxon>Heunggongvirae</taxon>
        <taxon>Uroviricota</taxon>
        <taxon>Caudoviricetes</taxon>
        <taxon>Peduoviridae</taxon>
        <taxon>Maltschvirus</taxon>
        <taxon>Maltschvirus maltsch</taxon>
    </lineage>
</organism>
<reference evidence="1" key="1">
    <citation type="submission" date="2020-04" db="EMBL/GenBank/DDBJ databases">
        <authorList>
            <person name="Chiriac C."/>
            <person name="Salcher M."/>
            <person name="Ghai R."/>
            <person name="Kavagutti S V."/>
        </authorList>
    </citation>
    <scope>NUCLEOTIDE SEQUENCE</scope>
</reference>